<name>A0ABR4SR08_9MICO</name>
<gene>
    <name evidence="1" type="ORF">DHOM_02820</name>
</gene>
<keyword evidence="2" id="KW-1185">Reference proteome</keyword>
<dbReference type="Proteomes" id="UP000030182">
    <property type="component" value="Unassembled WGS sequence"/>
</dbReference>
<reference evidence="1 2" key="1">
    <citation type="submission" date="2014-01" db="EMBL/GenBank/DDBJ databases">
        <title>Draft genome sequence of the multidrug-resistant clinical isolate Dermabacter hominis 1368.</title>
        <authorList>
            <person name="Albersmeier A."/>
            <person name="Bomholt C."/>
            <person name="Glaub A."/>
            <person name="Ruckert C."/>
            <person name="Soriano F."/>
            <person name="Fernandez-Natal I."/>
            <person name="Tauch A."/>
        </authorList>
    </citation>
    <scope>NUCLEOTIDE SEQUENCE [LARGE SCALE GENOMIC DNA]</scope>
    <source>
        <strain evidence="1 2">1368</strain>
    </source>
</reference>
<evidence type="ECO:0000313" key="1">
    <source>
        <dbReference type="EMBL" id="KDS94196.1"/>
    </source>
</evidence>
<organism evidence="1 2">
    <name type="scientific">Dermabacter hominis 1368</name>
    <dbReference type="NCBI Taxonomy" id="1450519"/>
    <lineage>
        <taxon>Bacteria</taxon>
        <taxon>Bacillati</taxon>
        <taxon>Actinomycetota</taxon>
        <taxon>Actinomycetes</taxon>
        <taxon>Micrococcales</taxon>
        <taxon>Dermabacteraceae</taxon>
        <taxon>Dermabacter</taxon>
    </lineage>
</organism>
<dbReference type="EMBL" id="JDRS01000002">
    <property type="protein sequence ID" value="KDS94196.1"/>
    <property type="molecule type" value="Genomic_DNA"/>
</dbReference>
<sequence length="53" mass="5948">MTACLKCGTDTDRELCDTCDTTETTSIELELTLPAWRALDLAEKITNLLKEQE</sequence>
<comment type="caution">
    <text evidence="1">The sequence shown here is derived from an EMBL/GenBank/DDBJ whole genome shotgun (WGS) entry which is preliminary data.</text>
</comment>
<protein>
    <submittedName>
        <fullName evidence="1">Uncharacterized protein</fullName>
    </submittedName>
</protein>
<accession>A0ABR4SR08</accession>
<proteinExistence type="predicted"/>
<evidence type="ECO:0000313" key="2">
    <source>
        <dbReference type="Proteomes" id="UP000030182"/>
    </source>
</evidence>